<accession>A0A668U8U0</accession>
<dbReference type="GO" id="GO:2000344">
    <property type="term" value="P:positive regulation of acrosome reaction"/>
    <property type="evidence" value="ECO:0007669"/>
    <property type="project" value="TreeGrafter"/>
</dbReference>
<evidence type="ECO:0000313" key="5">
    <source>
        <dbReference type="Proteomes" id="UP000472276"/>
    </source>
</evidence>
<dbReference type="Ensembl" id="ENSOABT00000037110.2">
    <property type="protein sequence ID" value="ENSOABP00000036105.1"/>
    <property type="gene ID" value="ENSOABG00000016601.2"/>
</dbReference>
<dbReference type="SMART" id="SM00241">
    <property type="entry name" value="ZP"/>
    <property type="match status" value="1"/>
</dbReference>
<dbReference type="Pfam" id="PF00100">
    <property type="entry name" value="Zona_pellucida"/>
    <property type="match status" value="1"/>
</dbReference>
<feature type="compositionally biased region" description="Polar residues" evidence="2">
    <location>
        <begin position="454"/>
        <end position="468"/>
    </location>
</feature>
<dbReference type="AlphaFoldDB" id="A0A668U8U0"/>
<dbReference type="GO" id="GO:0031012">
    <property type="term" value="C:extracellular matrix"/>
    <property type="evidence" value="ECO:0007669"/>
    <property type="project" value="TreeGrafter"/>
</dbReference>
<dbReference type="Gene3D" id="2.60.40.4100">
    <property type="entry name" value="Zona pellucida, ZP-C domain"/>
    <property type="match status" value="1"/>
</dbReference>
<sequence>MTHLSQENDLNCWSSLGLMMGTTQISLCVLLSCFIAVQSVLYHNGRFTQDFVGVYENRVPFSFGRNFDFTPQDTIFSSWRSWSPDFHRLAGLSPFLSVPRVQVYCDASTLTVLVDKSVGGLKLTGEEIQLGNGCFSNGELANEFVFTYGFDECGTAPMVEDDLEVFTNTLFLNLRRISPTWWKTPSAVHVFCVAKRLKNMPKFSDTTLPENDDISIKAMSPSWTSAAQSNVYKRGQAVNLQVLAKTGTNQQVFIKSCFVSVFPEPRAKPRQRVIFNKGCVTPVGSSTTIVTFVASNTADAVNFVLNTSYLISELYIHCSVLISGQGVTPGSKSCNYNVIESRWEELSGDLEACECCSSRCKGKNRPGDAKAMVSTGPFVIVDEDGERTPLPSVSEQETANIPNSMQSALPDPADVIVSAASIPRSKFNAGPEGVVVVSQDPATRLTLWLPEQVPPQSDSNDTPTLRSSTTDHEPHLNPTNEIKGQSFSSLSPSTMNLPIMVNGWKIPPQPAIPEDLKRKSRSGRSGNFDSKEEPVDFSLPAEISVKYLMLIKGPNPAELDKTAAVEESQSEKWLQNEIKHPNRDDLPQMLTDGAVMPEGTQEIPPITRSKLTFSKAADGSQTLSYEEEAVVQKKSPVERKQLKLKGLQSTFLNLLWRMKNAE</sequence>
<dbReference type="Gene3D" id="2.60.40.3210">
    <property type="entry name" value="Zona pellucida, ZP-N domain"/>
    <property type="match status" value="1"/>
</dbReference>
<feature type="region of interest" description="Disordered" evidence="2">
    <location>
        <begin position="449"/>
        <end position="491"/>
    </location>
</feature>
<evidence type="ECO:0000256" key="1">
    <source>
        <dbReference type="ARBA" id="ARBA00023157"/>
    </source>
</evidence>
<dbReference type="PANTHER" id="PTHR11576">
    <property type="entry name" value="ZONA PELLUCIDA SPERM-BINDING PROTEIN 3"/>
    <property type="match status" value="1"/>
</dbReference>
<evidence type="ECO:0000259" key="3">
    <source>
        <dbReference type="PROSITE" id="PS51034"/>
    </source>
</evidence>
<proteinExistence type="predicted"/>
<dbReference type="GO" id="GO:0035803">
    <property type="term" value="P:egg coat formation"/>
    <property type="evidence" value="ECO:0007669"/>
    <property type="project" value="TreeGrafter"/>
</dbReference>
<dbReference type="PROSITE" id="PS51034">
    <property type="entry name" value="ZP_2"/>
    <property type="match status" value="1"/>
</dbReference>
<name>A0A668U8U0_OREAU</name>
<evidence type="ECO:0000256" key="2">
    <source>
        <dbReference type="SAM" id="MobiDB-lite"/>
    </source>
</evidence>
<dbReference type="Proteomes" id="UP000472276">
    <property type="component" value="Unassembled WGS sequence"/>
</dbReference>
<dbReference type="GO" id="GO:0032190">
    <property type="term" value="F:acrosin binding"/>
    <property type="evidence" value="ECO:0007669"/>
    <property type="project" value="TreeGrafter"/>
</dbReference>
<protein>
    <recommendedName>
        <fullName evidence="3">ZP domain-containing protein</fullName>
    </recommendedName>
</protein>
<dbReference type="InterPro" id="IPR055355">
    <property type="entry name" value="ZP-C"/>
</dbReference>
<feature type="compositionally biased region" description="Polar residues" evidence="2">
    <location>
        <begin position="477"/>
        <end position="491"/>
    </location>
</feature>
<dbReference type="PANTHER" id="PTHR11576:SF18">
    <property type="entry name" value="ZONA PELLUCIDA PROTEIN C"/>
    <property type="match status" value="1"/>
</dbReference>
<evidence type="ECO:0000313" key="4">
    <source>
        <dbReference type="Ensembl" id="ENSOABP00000036105.1"/>
    </source>
</evidence>
<feature type="domain" description="ZP" evidence="3">
    <location>
        <begin position="104"/>
        <end position="341"/>
    </location>
</feature>
<organism evidence="4 5">
    <name type="scientific">Oreochromis aureus</name>
    <name type="common">Israeli tilapia</name>
    <name type="synonym">Chromis aureus</name>
    <dbReference type="NCBI Taxonomy" id="47969"/>
    <lineage>
        <taxon>Eukaryota</taxon>
        <taxon>Metazoa</taxon>
        <taxon>Chordata</taxon>
        <taxon>Craniata</taxon>
        <taxon>Vertebrata</taxon>
        <taxon>Euteleostomi</taxon>
        <taxon>Actinopterygii</taxon>
        <taxon>Neopterygii</taxon>
        <taxon>Teleostei</taxon>
        <taxon>Neoteleostei</taxon>
        <taxon>Acanthomorphata</taxon>
        <taxon>Ovalentaria</taxon>
        <taxon>Cichlomorphae</taxon>
        <taxon>Cichliformes</taxon>
        <taxon>Cichlidae</taxon>
        <taxon>African cichlids</taxon>
        <taxon>Pseudocrenilabrinae</taxon>
        <taxon>Oreochromini</taxon>
        <taxon>Oreochromis</taxon>
    </lineage>
</organism>
<dbReference type="InterPro" id="IPR042235">
    <property type="entry name" value="ZP-C_dom"/>
</dbReference>
<keyword evidence="1" id="KW-1015">Disulfide bond</keyword>
<reference evidence="4" key="1">
    <citation type="submission" date="2025-08" db="UniProtKB">
        <authorList>
            <consortium name="Ensembl"/>
        </authorList>
    </citation>
    <scope>IDENTIFICATION</scope>
</reference>
<dbReference type="InterPro" id="IPR001507">
    <property type="entry name" value="ZP_dom"/>
</dbReference>
<dbReference type="GO" id="GO:0007339">
    <property type="term" value="P:binding of sperm to zona pellucida"/>
    <property type="evidence" value="ECO:0007669"/>
    <property type="project" value="TreeGrafter"/>
</dbReference>
<dbReference type="FunFam" id="2.60.40.4100:FF:000002">
    <property type="entry name" value="Zona pellucida sperm-binding protein 3"/>
    <property type="match status" value="1"/>
</dbReference>
<reference evidence="4" key="2">
    <citation type="submission" date="2025-09" db="UniProtKB">
        <authorList>
            <consortium name="Ensembl"/>
        </authorList>
    </citation>
    <scope>IDENTIFICATION</scope>
</reference>
<keyword evidence="5" id="KW-1185">Reference proteome</keyword>
<dbReference type="OMA" id="VIMNKGC"/>
<feature type="region of interest" description="Disordered" evidence="2">
    <location>
        <begin position="506"/>
        <end position="534"/>
    </location>
</feature>
<gene>
    <name evidence="4" type="primary">zpcx</name>
</gene>